<dbReference type="InParanoid" id="A0A0D0EBH7"/>
<dbReference type="EMBL" id="KN824927">
    <property type="protein sequence ID" value="KIK97640.1"/>
    <property type="molecule type" value="Genomic_DNA"/>
</dbReference>
<protein>
    <submittedName>
        <fullName evidence="1">Unplaced genomic scaffold scaffold_105, whole genome shotgun sequence</fullName>
    </submittedName>
</protein>
<dbReference type="AlphaFoldDB" id="A0A0D0EBH7"/>
<keyword evidence="2" id="KW-1185">Reference proteome</keyword>
<proteinExistence type="predicted"/>
<reference evidence="1 2" key="1">
    <citation type="submission" date="2014-04" db="EMBL/GenBank/DDBJ databases">
        <authorList>
            <consortium name="DOE Joint Genome Institute"/>
            <person name="Kuo A."/>
            <person name="Kohler A."/>
            <person name="Jargeat P."/>
            <person name="Nagy L.G."/>
            <person name="Floudas D."/>
            <person name="Copeland A."/>
            <person name="Barry K.W."/>
            <person name="Cichocki N."/>
            <person name="Veneault-Fourrey C."/>
            <person name="LaButti K."/>
            <person name="Lindquist E.A."/>
            <person name="Lipzen A."/>
            <person name="Lundell T."/>
            <person name="Morin E."/>
            <person name="Murat C."/>
            <person name="Sun H."/>
            <person name="Tunlid A."/>
            <person name="Henrissat B."/>
            <person name="Grigoriev I.V."/>
            <person name="Hibbett D.S."/>
            <person name="Martin F."/>
            <person name="Nordberg H.P."/>
            <person name="Cantor M.N."/>
            <person name="Hua S.X."/>
        </authorList>
    </citation>
    <scope>NUCLEOTIDE SEQUENCE [LARGE SCALE GENOMIC DNA]</scope>
    <source>
        <strain evidence="1 2">Ve08.2h10</strain>
    </source>
</reference>
<gene>
    <name evidence="1" type="ORF">PAXRUDRAFT_205135</name>
</gene>
<dbReference type="Proteomes" id="UP000054538">
    <property type="component" value="Unassembled WGS sequence"/>
</dbReference>
<name>A0A0D0EBH7_9AGAM</name>
<accession>A0A0D0EBH7</accession>
<organism evidence="1 2">
    <name type="scientific">Paxillus rubicundulus Ve08.2h10</name>
    <dbReference type="NCBI Taxonomy" id="930991"/>
    <lineage>
        <taxon>Eukaryota</taxon>
        <taxon>Fungi</taxon>
        <taxon>Dikarya</taxon>
        <taxon>Basidiomycota</taxon>
        <taxon>Agaricomycotina</taxon>
        <taxon>Agaricomycetes</taxon>
        <taxon>Agaricomycetidae</taxon>
        <taxon>Boletales</taxon>
        <taxon>Paxilineae</taxon>
        <taxon>Paxillaceae</taxon>
        <taxon>Paxillus</taxon>
    </lineage>
</organism>
<evidence type="ECO:0000313" key="2">
    <source>
        <dbReference type="Proteomes" id="UP000054538"/>
    </source>
</evidence>
<evidence type="ECO:0000313" key="1">
    <source>
        <dbReference type="EMBL" id="KIK97640.1"/>
    </source>
</evidence>
<reference evidence="2" key="2">
    <citation type="submission" date="2015-01" db="EMBL/GenBank/DDBJ databases">
        <title>Evolutionary Origins and Diversification of the Mycorrhizal Mutualists.</title>
        <authorList>
            <consortium name="DOE Joint Genome Institute"/>
            <consortium name="Mycorrhizal Genomics Consortium"/>
            <person name="Kohler A."/>
            <person name="Kuo A."/>
            <person name="Nagy L.G."/>
            <person name="Floudas D."/>
            <person name="Copeland A."/>
            <person name="Barry K.W."/>
            <person name="Cichocki N."/>
            <person name="Veneault-Fourrey C."/>
            <person name="LaButti K."/>
            <person name="Lindquist E.A."/>
            <person name="Lipzen A."/>
            <person name="Lundell T."/>
            <person name="Morin E."/>
            <person name="Murat C."/>
            <person name="Riley R."/>
            <person name="Ohm R."/>
            <person name="Sun H."/>
            <person name="Tunlid A."/>
            <person name="Henrissat B."/>
            <person name="Grigoriev I.V."/>
            <person name="Hibbett D.S."/>
            <person name="Martin F."/>
        </authorList>
    </citation>
    <scope>NUCLEOTIDE SEQUENCE [LARGE SCALE GENOMIC DNA]</scope>
    <source>
        <strain evidence="2">Ve08.2h10</strain>
    </source>
</reference>
<dbReference type="HOGENOM" id="CLU_2237423_0_0_1"/>
<sequence>MASGWVTQQMFFCQSDDSRIRLICFVLYLGGEIRDRTMVDRPSTYQLDDLHPRKEGYALRHPTNVLSNERITSGVSESADFLSAKRLARTHMTCSTVYLDNGRHE</sequence>